<evidence type="ECO:0000313" key="7">
    <source>
        <dbReference type="Proteomes" id="UP000470771"/>
    </source>
</evidence>
<dbReference type="EC" id="1.4.1.1" evidence="2"/>
<gene>
    <name evidence="6" type="ORF">GQN54_11530</name>
</gene>
<proteinExistence type="inferred from homology"/>
<dbReference type="Gene3D" id="3.40.50.720">
    <property type="entry name" value="NAD(P)-binding Rossmann-like Domain"/>
    <property type="match status" value="2"/>
</dbReference>
<dbReference type="GO" id="GO:0000286">
    <property type="term" value="F:alanine dehydrogenase activity"/>
    <property type="evidence" value="ECO:0007669"/>
    <property type="project" value="UniProtKB-EC"/>
</dbReference>
<feature type="domain" description="Alanine dehydrogenase/pyridine nucleotide transhydrogenase N-terminal" evidence="5">
    <location>
        <begin position="35"/>
        <end position="168"/>
    </location>
</feature>
<accession>A0A6N9NJ86</accession>
<dbReference type="PANTHER" id="PTHR42795">
    <property type="entry name" value="ALANINE DEHYDROGENASE"/>
    <property type="match status" value="1"/>
</dbReference>
<dbReference type="SUPFAM" id="SSF52283">
    <property type="entry name" value="Formate/glycerate dehydrogenase catalytic domain-like"/>
    <property type="match status" value="1"/>
</dbReference>
<comment type="caution">
    <text evidence="6">The sequence shown here is derived from an EMBL/GenBank/DDBJ whole genome shotgun (WGS) entry which is preliminary data.</text>
</comment>
<sequence>MSKDLLQSLAKSAAGYLPQEEMLEVKRKKCHLFIGIPKETSLQEKRIPLVPNDVCTLVNNGHQVVIESKAGEKANFTDNDFSEAGAQIAMSAQEVYKADIILKVEPLSHAEIDYMQHGQTLISAIQLPVQPKNFLEKMMAKKVTAIAYDYIKDREGIFPVIRAMSEIAGNTSILIAAEYLSNVNKGQGLMMGGITGVKPTEVVIIGAGTVAEFATRAALGLGASVKLFSNNIFKLRRLQNDIGQRVYTSNIQPQELKSALRTADVVIGALRSEVGRAPIVVTEEMVEKMKEGSIIVDVSIDQGGCIETSEVTTHSNPTFTKHGVIHYCVPNIASRVARTASYALSNVFTPVIMDMGEQGGVENTMRNIYSVRNGIYLYKGILTNKYLADTFKLPYKDLDLLMAAY</sequence>
<organism evidence="6 7">
    <name type="scientific">Acidiluteibacter ferrifornacis</name>
    <dbReference type="NCBI Taxonomy" id="2692424"/>
    <lineage>
        <taxon>Bacteria</taxon>
        <taxon>Pseudomonadati</taxon>
        <taxon>Bacteroidota</taxon>
        <taxon>Flavobacteriia</taxon>
        <taxon>Flavobacteriales</taxon>
        <taxon>Cryomorphaceae</taxon>
        <taxon>Acidiluteibacter</taxon>
    </lineage>
</organism>
<dbReference type="SMART" id="SM01003">
    <property type="entry name" value="AlaDh_PNT_N"/>
    <property type="match status" value="1"/>
</dbReference>
<dbReference type="Pfam" id="PF01262">
    <property type="entry name" value="AlaDh_PNT_C"/>
    <property type="match status" value="1"/>
</dbReference>
<dbReference type="PANTHER" id="PTHR42795:SF1">
    <property type="entry name" value="ALANINE DEHYDROGENASE"/>
    <property type="match status" value="1"/>
</dbReference>
<evidence type="ECO:0000259" key="4">
    <source>
        <dbReference type="SMART" id="SM01002"/>
    </source>
</evidence>
<evidence type="ECO:0000313" key="6">
    <source>
        <dbReference type="EMBL" id="NBG66746.1"/>
    </source>
</evidence>
<evidence type="ECO:0000256" key="2">
    <source>
        <dbReference type="ARBA" id="ARBA00012897"/>
    </source>
</evidence>
<dbReference type="SUPFAM" id="SSF51735">
    <property type="entry name" value="NAD(P)-binding Rossmann-fold domains"/>
    <property type="match status" value="1"/>
</dbReference>
<name>A0A6N9NJ86_9FLAO</name>
<comment type="similarity">
    <text evidence="1">Belongs to the AlaDH/PNT family.</text>
</comment>
<dbReference type="InterPro" id="IPR007698">
    <property type="entry name" value="AlaDH/PNT_NAD(H)-bd"/>
</dbReference>
<feature type="domain" description="Alanine dehydrogenase/pyridine nucleotide transhydrogenase NAD(H)-binding" evidence="4">
    <location>
        <begin position="180"/>
        <end position="328"/>
    </location>
</feature>
<evidence type="ECO:0000256" key="3">
    <source>
        <dbReference type="ARBA" id="ARBA00023002"/>
    </source>
</evidence>
<dbReference type="EMBL" id="WWNE01000009">
    <property type="protein sequence ID" value="NBG66746.1"/>
    <property type="molecule type" value="Genomic_DNA"/>
</dbReference>
<dbReference type="GO" id="GO:0005886">
    <property type="term" value="C:plasma membrane"/>
    <property type="evidence" value="ECO:0007669"/>
    <property type="project" value="TreeGrafter"/>
</dbReference>
<dbReference type="InterPro" id="IPR008141">
    <property type="entry name" value="Ala_DH"/>
</dbReference>
<evidence type="ECO:0000256" key="1">
    <source>
        <dbReference type="ARBA" id="ARBA00005689"/>
    </source>
</evidence>
<reference evidence="6 7" key="1">
    <citation type="submission" date="2019-12" db="EMBL/GenBank/DDBJ databases">
        <authorList>
            <person name="Zhao J."/>
        </authorList>
    </citation>
    <scope>NUCLEOTIDE SEQUENCE [LARGE SCALE GENOMIC DNA]</scope>
    <source>
        <strain evidence="6 7">S-15</strain>
    </source>
</reference>
<evidence type="ECO:0000259" key="5">
    <source>
        <dbReference type="SMART" id="SM01003"/>
    </source>
</evidence>
<protein>
    <recommendedName>
        <fullName evidence="2">alanine dehydrogenase</fullName>
        <ecNumber evidence="2">1.4.1.1</ecNumber>
    </recommendedName>
</protein>
<dbReference type="InterPro" id="IPR007886">
    <property type="entry name" value="AlaDH/PNT_N"/>
</dbReference>
<keyword evidence="3" id="KW-0560">Oxidoreductase</keyword>
<dbReference type="Pfam" id="PF05222">
    <property type="entry name" value="AlaDh_PNT_N"/>
    <property type="match status" value="1"/>
</dbReference>
<dbReference type="CDD" id="cd05305">
    <property type="entry name" value="L-AlaDH"/>
    <property type="match status" value="1"/>
</dbReference>
<dbReference type="GO" id="GO:0042853">
    <property type="term" value="P:L-alanine catabolic process"/>
    <property type="evidence" value="ECO:0007669"/>
    <property type="project" value="InterPro"/>
</dbReference>
<keyword evidence="7" id="KW-1185">Reference proteome</keyword>
<dbReference type="InterPro" id="IPR036291">
    <property type="entry name" value="NAD(P)-bd_dom_sf"/>
</dbReference>
<dbReference type="RefSeq" id="WP_160633703.1">
    <property type="nucleotide sequence ID" value="NZ_WWNE01000009.1"/>
</dbReference>
<dbReference type="Proteomes" id="UP000470771">
    <property type="component" value="Unassembled WGS sequence"/>
</dbReference>
<dbReference type="AlphaFoldDB" id="A0A6N9NJ86"/>
<dbReference type="SMART" id="SM01002">
    <property type="entry name" value="AlaDh_PNT_C"/>
    <property type="match status" value="1"/>
</dbReference>